<dbReference type="RefSeq" id="WP_189354390.1">
    <property type="nucleotide sequence ID" value="NZ_BMYP01000042.1"/>
</dbReference>
<comment type="caution">
    <text evidence="8">The sequence shown here is derived from an EMBL/GenBank/DDBJ whole genome shotgun (WGS) entry which is preliminary data.</text>
</comment>
<dbReference type="Pfam" id="PF17805">
    <property type="entry name" value="AsnC_trans_reg2"/>
    <property type="match status" value="2"/>
</dbReference>
<sequence>MGAPQELYGQPAPLLALLDRYQRDFPLQPQPFRLLAEEAGMTEPALLTALAQARADGLLGRVGAVFAPNTVGVSTLAALAVPPVRLDEVAARVSRLREVNHNYAREHRYNLWFVLTAPDRAGIDAALAQIAADTGLAPLDLPLEREYHIDLGFALGADGPARRPTLAPPAPRLDDADRRLIAALNGGIALQSRPFALLADACALHEDEVLQRLQSWVGSGVIRRFGMVLRHHELGFHANAMCVWQVPPAARDAIGAALAGDPVVTLCYARPPQGAHWPYNLFCMIHARDAAGARAAAQRLAANHSLAAMPQAVLISTRRYTQRGARY</sequence>
<dbReference type="EC" id="4.1.1.111" evidence="4"/>
<gene>
    <name evidence="8" type="ORF">GCM10011419_26080</name>
</gene>
<evidence type="ECO:0000313" key="9">
    <source>
        <dbReference type="Proteomes" id="UP000662678"/>
    </source>
</evidence>
<evidence type="ECO:0000259" key="6">
    <source>
        <dbReference type="Pfam" id="PF17805"/>
    </source>
</evidence>
<feature type="domain" description="Siroheme decarboxylase NirL-like HTH" evidence="7">
    <location>
        <begin position="177"/>
        <end position="223"/>
    </location>
</feature>
<dbReference type="Pfam" id="PF22451">
    <property type="entry name" value="NirdL-like_HTH"/>
    <property type="match status" value="2"/>
</dbReference>
<proteinExistence type="inferred from homology"/>
<dbReference type="InterPro" id="IPR050684">
    <property type="entry name" value="HTH-Siroheme_Decarb"/>
</dbReference>
<feature type="domain" description="Siroheme decarboxylase AsnC-like ligand binding" evidence="6">
    <location>
        <begin position="234"/>
        <end position="320"/>
    </location>
</feature>
<feature type="domain" description="Siroheme decarboxylase AsnC-like ligand binding" evidence="6">
    <location>
        <begin position="74"/>
        <end position="147"/>
    </location>
</feature>
<evidence type="ECO:0000256" key="1">
    <source>
        <dbReference type="ARBA" id="ARBA00023239"/>
    </source>
</evidence>
<dbReference type="EMBL" id="BMYP01000042">
    <property type="protein sequence ID" value="GHD80888.1"/>
    <property type="molecule type" value="Genomic_DNA"/>
</dbReference>
<protein>
    <recommendedName>
        <fullName evidence="4">siroheme decarboxylase</fullName>
        <ecNumber evidence="4">4.1.1.111</ecNumber>
    </recommendedName>
</protein>
<comment type="pathway">
    <text evidence="2">Porphyrin-containing compound metabolism.</text>
</comment>
<keyword evidence="1" id="KW-0456">Lyase</keyword>
<evidence type="ECO:0000256" key="4">
    <source>
        <dbReference type="ARBA" id="ARBA00023471"/>
    </source>
</evidence>
<organism evidence="8 9">
    <name type="scientific">Vogesella fluminis</name>
    <dbReference type="NCBI Taxonomy" id="1069161"/>
    <lineage>
        <taxon>Bacteria</taxon>
        <taxon>Pseudomonadati</taxon>
        <taxon>Pseudomonadota</taxon>
        <taxon>Betaproteobacteria</taxon>
        <taxon>Neisseriales</taxon>
        <taxon>Chromobacteriaceae</taxon>
        <taxon>Vogesella</taxon>
    </lineage>
</organism>
<evidence type="ECO:0000313" key="8">
    <source>
        <dbReference type="EMBL" id="GHD80888.1"/>
    </source>
</evidence>
<feature type="domain" description="Siroheme decarboxylase NirL-like HTH" evidence="7">
    <location>
        <begin position="16"/>
        <end position="58"/>
    </location>
</feature>
<comment type="catalytic activity">
    <reaction evidence="5">
        <text>siroheme + 2 H(+) = 12,18-didecarboxysiroheme + 2 CO2</text>
        <dbReference type="Rhea" id="RHEA:19093"/>
        <dbReference type="ChEBI" id="CHEBI:15378"/>
        <dbReference type="ChEBI" id="CHEBI:16526"/>
        <dbReference type="ChEBI" id="CHEBI:60052"/>
        <dbReference type="ChEBI" id="CHEBI:140497"/>
        <dbReference type="EC" id="4.1.1.111"/>
    </reaction>
</comment>
<dbReference type="PANTHER" id="PTHR43413">
    <property type="entry name" value="TRANSCRIPTIONAL REGULATOR, ASNC FAMILY"/>
    <property type="match status" value="1"/>
</dbReference>
<comment type="similarity">
    <text evidence="3">Belongs to the Ahb/Nir family.</text>
</comment>
<keyword evidence="9" id="KW-1185">Reference proteome</keyword>
<evidence type="ECO:0000256" key="3">
    <source>
        <dbReference type="ARBA" id="ARBA00023457"/>
    </source>
</evidence>
<accession>A0ABQ3HGH4</accession>
<dbReference type="PANTHER" id="PTHR43413:SF1">
    <property type="entry name" value="SIROHEME DECARBOXYLASE NIRL SUBUNIT"/>
    <property type="match status" value="1"/>
</dbReference>
<dbReference type="Gene3D" id="3.30.70.3460">
    <property type="match status" value="2"/>
</dbReference>
<evidence type="ECO:0000259" key="7">
    <source>
        <dbReference type="Pfam" id="PF22451"/>
    </source>
</evidence>
<evidence type="ECO:0000256" key="5">
    <source>
        <dbReference type="ARBA" id="ARBA00048470"/>
    </source>
</evidence>
<dbReference type="Proteomes" id="UP000662678">
    <property type="component" value="Unassembled WGS sequence"/>
</dbReference>
<name>A0ABQ3HGH4_9NEIS</name>
<reference evidence="9" key="1">
    <citation type="journal article" date="2019" name="Int. J. Syst. Evol. Microbiol.">
        <title>The Global Catalogue of Microorganisms (GCM) 10K type strain sequencing project: providing services to taxonomists for standard genome sequencing and annotation.</title>
        <authorList>
            <consortium name="The Broad Institute Genomics Platform"/>
            <consortium name="The Broad Institute Genome Sequencing Center for Infectious Disease"/>
            <person name="Wu L."/>
            <person name="Ma J."/>
        </authorList>
    </citation>
    <scope>NUCLEOTIDE SEQUENCE [LARGE SCALE GENOMIC DNA]</scope>
    <source>
        <strain evidence="9">KCTC 23713</strain>
    </source>
</reference>
<dbReference type="InterPro" id="IPR053953">
    <property type="entry name" value="NirdL-like_HTH"/>
</dbReference>
<evidence type="ECO:0000256" key="2">
    <source>
        <dbReference type="ARBA" id="ARBA00023444"/>
    </source>
</evidence>
<dbReference type="InterPro" id="IPR040523">
    <property type="entry name" value="AsnC_trans_reg2"/>
</dbReference>